<dbReference type="Proteomes" id="UP000554482">
    <property type="component" value="Unassembled WGS sequence"/>
</dbReference>
<dbReference type="InterPro" id="IPR036186">
    <property type="entry name" value="Serpin_sf"/>
</dbReference>
<keyword evidence="3" id="KW-1185">Reference proteome</keyword>
<comment type="caution">
    <text evidence="2">The sequence shown here is derived from an EMBL/GenBank/DDBJ whole genome shotgun (WGS) entry which is preliminary data.</text>
</comment>
<dbReference type="OrthoDB" id="1063785at2759"/>
<dbReference type="SUPFAM" id="SSF56574">
    <property type="entry name" value="Serpins"/>
    <property type="match status" value="1"/>
</dbReference>
<evidence type="ECO:0000313" key="2">
    <source>
        <dbReference type="EMBL" id="KAF5197677.1"/>
    </source>
</evidence>
<dbReference type="InterPro" id="IPR042178">
    <property type="entry name" value="Serpin_sf_1"/>
</dbReference>
<sequence length="108" mass="12143">MEEAKKKNFKPFPGLRIAKEVAVVEAKKDKNFVLSPICIQLGLSLLANGAKDSILLSFLGGIWIDQSLSLNPKFLTDAQDIYKAKVDTVDFQYEANGHTRFFSHKEQK</sequence>
<name>A0A7J6WL69_THATH</name>
<comment type="similarity">
    <text evidence="1">Belongs to the serpin family.</text>
</comment>
<reference evidence="2 3" key="1">
    <citation type="submission" date="2020-06" db="EMBL/GenBank/DDBJ databases">
        <title>Transcriptomic and genomic resources for Thalictrum thalictroides and T. hernandezii: Facilitating candidate gene discovery in an emerging model plant lineage.</title>
        <authorList>
            <person name="Arias T."/>
            <person name="Riano-Pachon D.M."/>
            <person name="Di Stilio V.S."/>
        </authorList>
    </citation>
    <scope>NUCLEOTIDE SEQUENCE [LARGE SCALE GENOMIC DNA]</scope>
    <source>
        <strain evidence="3">cv. WT478/WT964</strain>
        <tissue evidence="2">Leaves</tissue>
    </source>
</reference>
<proteinExistence type="inferred from homology"/>
<gene>
    <name evidence="2" type="ORF">FRX31_012736</name>
</gene>
<evidence type="ECO:0000256" key="1">
    <source>
        <dbReference type="ARBA" id="ARBA00009500"/>
    </source>
</evidence>
<protein>
    <recommendedName>
        <fullName evidence="4">Serpin domain-containing protein</fullName>
    </recommendedName>
</protein>
<accession>A0A7J6WL69</accession>
<evidence type="ECO:0000313" key="3">
    <source>
        <dbReference type="Proteomes" id="UP000554482"/>
    </source>
</evidence>
<evidence type="ECO:0008006" key="4">
    <source>
        <dbReference type="Google" id="ProtNLM"/>
    </source>
</evidence>
<dbReference type="AlphaFoldDB" id="A0A7J6WL69"/>
<dbReference type="EMBL" id="JABWDY010014374">
    <property type="protein sequence ID" value="KAF5197677.1"/>
    <property type="molecule type" value="Genomic_DNA"/>
</dbReference>
<dbReference type="Gene3D" id="3.30.497.10">
    <property type="entry name" value="Antithrombin, subunit I, domain 2"/>
    <property type="match status" value="1"/>
</dbReference>
<organism evidence="2 3">
    <name type="scientific">Thalictrum thalictroides</name>
    <name type="common">Rue-anemone</name>
    <name type="synonym">Anemone thalictroides</name>
    <dbReference type="NCBI Taxonomy" id="46969"/>
    <lineage>
        <taxon>Eukaryota</taxon>
        <taxon>Viridiplantae</taxon>
        <taxon>Streptophyta</taxon>
        <taxon>Embryophyta</taxon>
        <taxon>Tracheophyta</taxon>
        <taxon>Spermatophyta</taxon>
        <taxon>Magnoliopsida</taxon>
        <taxon>Ranunculales</taxon>
        <taxon>Ranunculaceae</taxon>
        <taxon>Thalictroideae</taxon>
        <taxon>Thalictrum</taxon>
    </lineage>
</organism>